<protein>
    <recommendedName>
        <fullName evidence="6">Ribosomal RNA small subunit methyltransferase H</fullName>
        <ecNumber evidence="6">2.1.1.199</ecNumber>
    </recommendedName>
    <alternativeName>
        <fullName evidence="6">16S rRNA m(4)C1402 methyltransferase</fullName>
    </alternativeName>
    <alternativeName>
        <fullName evidence="6">rRNA (cytosine-N(4)-)-methyltransferase RsmH</fullName>
    </alternativeName>
</protein>
<dbReference type="Gene3D" id="1.10.150.170">
    <property type="entry name" value="Putative methyltransferase TM0872, insert domain"/>
    <property type="match status" value="1"/>
</dbReference>
<dbReference type="Gene3D" id="3.40.50.150">
    <property type="entry name" value="Vaccinia Virus protein VP39"/>
    <property type="match status" value="1"/>
</dbReference>
<keyword evidence="4 6" id="KW-0808">Transferase</keyword>
<evidence type="ECO:0000256" key="1">
    <source>
        <dbReference type="ARBA" id="ARBA00010396"/>
    </source>
</evidence>
<keyword evidence="5 6" id="KW-0949">S-adenosyl-L-methionine</keyword>
<dbReference type="InterPro" id="IPR002903">
    <property type="entry name" value="RsmH"/>
</dbReference>
<dbReference type="NCBIfam" id="TIGR00006">
    <property type="entry name" value="16S rRNA (cytosine(1402)-N(4))-methyltransferase RsmH"/>
    <property type="match status" value="1"/>
</dbReference>
<dbReference type="eggNOG" id="COG0275">
    <property type="taxonomic scope" value="Bacteria"/>
</dbReference>
<evidence type="ECO:0000256" key="5">
    <source>
        <dbReference type="ARBA" id="ARBA00022691"/>
    </source>
</evidence>
<comment type="function">
    <text evidence="6">Specifically methylates the N4 position of cytidine in position 1402 (C1402) of 16S rRNA.</text>
</comment>
<feature type="binding site" evidence="6">
    <location>
        <position position="88"/>
    </location>
    <ligand>
        <name>S-adenosyl-L-methionine</name>
        <dbReference type="ChEBI" id="CHEBI:59789"/>
    </ligand>
</feature>
<evidence type="ECO:0000313" key="8">
    <source>
        <dbReference type="Proteomes" id="UP000249123"/>
    </source>
</evidence>
<evidence type="ECO:0000256" key="2">
    <source>
        <dbReference type="ARBA" id="ARBA00022552"/>
    </source>
</evidence>
<comment type="caution">
    <text evidence="7">The sequence shown here is derived from an EMBL/GenBank/DDBJ whole genome shotgun (WGS) entry which is preliminary data.</text>
</comment>
<accession>A0A328JRW2</accession>
<evidence type="ECO:0000256" key="4">
    <source>
        <dbReference type="ARBA" id="ARBA00022679"/>
    </source>
</evidence>
<dbReference type="RefSeq" id="WP_051595002.1">
    <property type="nucleotide sequence ID" value="NZ_AWFA01000045.1"/>
</dbReference>
<feature type="binding site" evidence="6">
    <location>
        <begin position="44"/>
        <end position="46"/>
    </location>
    <ligand>
        <name>S-adenosyl-L-methionine</name>
        <dbReference type="ChEBI" id="CHEBI:59789"/>
    </ligand>
</feature>
<comment type="catalytic activity">
    <reaction evidence="6">
        <text>cytidine(1402) in 16S rRNA + S-adenosyl-L-methionine = N(4)-methylcytidine(1402) in 16S rRNA + S-adenosyl-L-homocysteine + H(+)</text>
        <dbReference type="Rhea" id="RHEA:42928"/>
        <dbReference type="Rhea" id="RHEA-COMP:10286"/>
        <dbReference type="Rhea" id="RHEA-COMP:10287"/>
        <dbReference type="ChEBI" id="CHEBI:15378"/>
        <dbReference type="ChEBI" id="CHEBI:57856"/>
        <dbReference type="ChEBI" id="CHEBI:59789"/>
        <dbReference type="ChEBI" id="CHEBI:74506"/>
        <dbReference type="ChEBI" id="CHEBI:82748"/>
        <dbReference type="EC" id="2.1.1.199"/>
    </reaction>
</comment>
<comment type="subcellular location">
    <subcellularLocation>
        <location evidence="6">Cytoplasm</location>
    </subcellularLocation>
</comment>
<dbReference type="AlphaFoldDB" id="A0A062TZF6"/>
<keyword evidence="2 6" id="KW-0698">rRNA processing</keyword>
<name>A0A062TZF6_9PROT</name>
<evidence type="ECO:0000313" key="7">
    <source>
        <dbReference type="EMBL" id="RAN31660.1"/>
    </source>
</evidence>
<dbReference type="STRING" id="1280941.HY2_03865"/>
<dbReference type="GO" id="GO:0005737">
    <property type="term" value="C:cytoplasm"/>
    <property type="evidence" value="ECO:0007669"/>
    <property type="project" value="UniProtKB-SubCell"/>
</dbReference>
<feature type="binding site" evidence="6">
    <location>
        <position position="116"/>
    </location>
    <ligand>
        <name>S-adenosyl-L-methionine</name>
        <dbReference type="ChEBI" id="CHEBI:59789"/>
    </ligand>
</feature>
<feature type="binding site" evidence="6">
    <location>
        <position position="109"/>
    </location>
    <ligand>
        <name>S-adenosyl-L-methionine</name>
        <dbReference type="ChEBI" id="CHEBI:59789"/>
    </ligand>
</feature>
<dbReference type="Pfam" id="PF01795">
    <property type="entry name" value="Methyltransf_5"/>
    <property type="match status" value="1"/>
</dbReference>
<dbReference type="InterPro" id="IPR023397">
    <property type="entry name" value="SAM-dep_MeTrfase_MraW_recog"/>
</dbReference>
<dbReference type="GO" id="GO:0070475">
    <property type="term" value="P:rRNA base methylation"/>
    <property type="evidence" value="ECO:0007669"/>
    <property type="project" value="UniProtKB-UniRule"/>
</dbReference>
<comment type="similarity">
    <text evidence="1 6">Belongs to the methyltransferase superfamily. RsmH family.</text>
</comment>
<dbReference type="SUPFAM" id="SSF81799">
    <property type="entry name" value="Putative methyltransferase TM0872, insert domain"/>
    <property type="match status" value="1"/>
</dbReference>
<organism evidence="7 8">
    <name type="scientific">Hyphomonas pacifica</name>
    <dbReference type="NCBI Taxonomy" id="1280941"/>
    <lineage>
        <taxon>Bacteria</taxon>
        <taxon>Pseudomonadati</taxon>
        <taxon>Pseudomonadota</taxon>
        <taxon>Alphaproteobacteria</taxon>
        <taxon>Hyphomonadales</taxon>
        <taxon>Hyphomonadaceae</taxon>
        <taxon>Hyphomonas</taxon>
    </lineage>
</organism>
<gene>
    <name evidence="6" type="primary">rsmH</name>
    <name evidence="7" type="ORF">HY3_03560</name>
</gene>
<reference evidence="7 8" key="1">
    <citation type="submission" date="2013-04" db="EMBL/GenBank/DDBJ databases">
        <title>Hyphomonas sp. T24B3 Genome Sequencing.</title>
        <authorList>
            <person name="Lai Q."/>
            <person name="Shao Z."/>
        </authorList>
    </citation>
    <scope>NUCLEOTIDE SEQUENCE [LARGE SCALE GENOMIC DNA]</scope>
    <source>
        <strain evidence="7 8">T24B3</strain>
    </source>
</reference>
<dbReference type="EMBL" id="AWFB01000045">
    <property type="protein sequence ID" value="RAN31660.1"/>
    <property type="molecule type" value="Genomic_DNA"/>
</dbReference>
<dbReference type="EC" id="2.1.1.199" evidence="6"/>
<dbReference type="InterPro" id="IPR029063">
    <property type="entry name" value="SAM-dependent_MTases_sf"/>
</dbReference>
<sequence>MTQDTATPTLGESAGHKPVMLDEVLKWLAAKDGDVIVDGTFGGGGYSRAILQSALCTLIGIDRDLDAILRAEKMAEDMERLVPLLGRFGEMDEIVPEAGFERVDGVVLDIGVSSFQIDQAARGFSFMKHGPLDMRMGAVGPTAADVVNCMSERDLANVIFRLGEEKQARRIAKAIVRRREEAKFETTTELAETVESAVGGRKGARIHPATLTFQAIRMYVNDELGELARALHAAERLLRPGGRLVIVTFHSLEDRMVKQWLRDRSGKTGGGSRHMPLAQKGPDSTFELAVSKAVLPSANEVEGNPRARSAKLRAAIRTEAPVIMEDASDGMNLPPLSALEDAI</sequence>
<dbReference type="PIRSF" id="PIRSF004486">
    <property type="entry name" value="MraW"/>
    <property type="match status" value="1"/>
</dbReference>
<keyword evidence="3 6" id="KW-0489">Methyltransferase</keyword>
<dbReference type="OrthoDB" id="9806637at2"/>
<keyword evidence="8" id="KW-1185">Reference proteome</keyword>
<dbReference type="PANTHER" id="PTHR11265">
    <property type="entry name" value="S-ADENOSYL-METHYLTRANSFERASE MRAW"/>
    <property type="match status" value="1"/>
</dbReference>
<dbReference type="HAMAP" id="MF_01007">
    <property type="entry name" value="16SrRNA_methyltr_H"/>
    <property type="match status" value="1"/>
</dbReference>
<evidence type="ECO:0000256" key="3">
    <source>
        <dbReference type="ARBA" id="ARBA00022603"/>
    </source>
</evidence>
<evidence type="ECO:0000256" key="6">
    <source>
        <dbReference type="HAMAP-Rule" id="MF_01007"/>
    </source>
</evidence>
<feature type="binding site" evidence="6">
    <location>
        <position position="62"/>
    </location>
    <ligand>
        <name>S-adenosyl-L-methionine</name>
        <dbReference type="ChEBI" id="CHEBI:59789"/>
    </ligand>
</feature>
<proteinExistence type="inferred from homology"/>
<accession>A0A062TZF6</accession>
<dbReference type="SUPFAM" id="SSF53335">
    <property type="entry name" value="S-adenosyl-L-methionine-dependent methyltransferases"/>
    <property type="match status" value="1"/>
</dbReference>
<keyword evidence="6" id="KW-0963">Cytoplasm</keyword>
<dbReference type="PANTHER" id="PTHR11265:SF0">
    <property type="entry name" value="12S RRNA N4-METHYLCYTIDINE METHYLTRANSFERASE"/>
    <property type="match status" value="1"/>
</dbReference>
<dbReference type="Proteomes" id="UP000249123">
    <property type="component" value="Unassembled WGS sequence"/>
</dbReference>
<dbReference type="GO" id="GO:0071424">
    <property type="term" value="F:rRNA (cytosine-N4-)-methyltransferase activity"/>
    <property type="evidence" value="ECO:0007669"/>
    <property type="project" value="UniProtKB-UniRule"/>
</dbReference>